<sequence length="402" mass="42840">MFFAKAASGGIPRGLAESGPAVLSYGFRPFFLLAGIWAVLAMVMWVITLTTSFPAGGALGGVNWHAHEMVFGYTSAVLAGFMLTAIPNWTGRLPVSGLPLLALVLVWLAGRLALLAPDLAGLELSLVVDAAFLPALTVVAMREIVAGRNWKNLKILFGLLTLSTANIWFLASVYLGEDPSAAARLAVGAWVVLIAVVGGRIVPSFTRNWMSRHGNKKLPAPFGRFDQLSVVLLLVALMAWTVAPQGYATAALSCLAAAANFIRLVRWRGYSTTSEPIVLVLHVAYLFLVVGLVMIALSALQIVEYAAAMHVLLIGCVGGMTLAVMTRASLGHTGRPIRAGALATAAYVNVFLAAAIRPLVAVFPQHYYFIFSVSGLLWIFAFAAFTAAYLPILMSPRLSKRA</sequence>
<evidence type="ECO:0000313" key="2">
    <source>
        <dbReference type="EMBL" id="UYQ71172.1"/>
    </source>
</evidence>
<gene>
    <name evidence="2" type="ORF">OF122_14095</name>
</gene>
<name>A0ABY6INY6_9HYPH</name>
<protein>
    <submittedName>
        <fullName evidence="2">NnrS family protein</fullName>
    </submittedName>
</protein>
<proteinExistence type="predicted"/>
<feature type="transmembrane region" description="Helical" evidence="1">
    <location>
        <begin position="246"/>
        <end position="265"/>
    </location>
</feature>
<organism evidence="2 3">
    <name type="scientific">Pelagibacterium flavum</name>
    <dbReference type="NCBI Taxonomy" id="2984530"/>
    <lineage>
        <taxon>Bacteria</taxon>
        <taxon>Pseudomonadati</taxon>
        <taxon>Pseudomonadota</taxon>
        <taxon>Alphaproteobacteria</taxon>
        <taxon>Hyphomicrobiales</taxon>
        <taxon>Devosiaceae</taxon>
        <taxon>Pelagibacterium</taxon>
    </lineage>
</organism>
<reference evidence="2" key="1">
    <citation type="submission" date="2022-10" db="EMBL/GenBank/DDBJ databases">
        <title>YIM 151497 complete genome.</title>
        <authorList>
            <person name="Chen X."/>
        </authorList>
    </citation>
    <scope>NUCLEOTIDE SEQUENCE</scope>
    <source>
        <strain evidence="2">YIM 151497</strain>
    </source>
</reference>
<feature type="transmembrane region" description="Helical" evidence="1">
    <location>
        <begin position="305"/>
        <end position="325"/>
    </location>
</feature>
<feature type="transmembrane region" description="Helical" evidence="1">
    <location>
        <begin position="153"/>
        <end position="175"/>
    </location>
</feature>
<dbReference type="RefSeq" id="WP_264224832.1">
    <property type="nucleotide sequence ID" value="NZ_CP107716.1"/>
</dbReference>
<keyword evidence="3" id="KW-1185">Reference proteome</keyword>
<feature type="transmembrane region" description="Helical" evidence="1">
    <location>
        <begin position="30"/>
        <end position="49"/>
    </location>
</feature>
<dbReference type="InterPro" id="IPR010266">
    <property type="entry name" value="NnrS"/>
</dbReference>
<keyword evidence="1" id="KW-1133">Transmembrane helix</keyword>
<feature type="transmembrane region" description="Helical" evidence="1">
    <location>
        <begin position="277"/>
        <end position="299"/>
    </location>
</feature>
<dbReference type="Proteomes" id="UP001163882">
    <property type="component" value="Chromosome"/>
</dbReference>
<accession>A0ABY6INY6</accession>
<evidence type="ECO:0000256" key="1">
    <source>
        <dbReference type="SAM" id="Phobius"/>
    </source>
</evidence>
<keyword evidence="1" id="KW-0472">Membrane</keyword>
<feature type="transmembrane region" description="Helical" evidence="1">
    <location>
        <begin position="222"/>
        <end position="240"/>
    </location>
</feature>
<dbReference type="Pfam" id="PF05940">
    <property type="entry name" value="NnrS"/>
    <property type="match status" value="1"/>
</dbReference>
<feature type="transmembrane region" description="Helical" evidence="1">
    <location>
        <begin position="368"/>
        <end position="392"/>
    </location>
</feature>
<feature type="transmembrane region" description="Helical" evidence="1">
    <location>
        <begin position="69"/>
        <end position="86"/>
    </location>
</feature>
<keyword evidence="1" id="KW-0812">Transmembrane</keyword>
<feature type="transmembrane region" description="Helical" evidence="1">
    <location>
        <begin position="98"/>
        <end position="116"/>
    </location>
</feature>
<feature type="transmembrane region" description="Helical" evidence="1">
    <location>
        <begin position="337"/>
        <end position="356"/>
    </location>
</feature>
<feature type="transmembrane region" description="Helical" evidence="1">
    <location>
        <begin position="122"/>
        <end position="141"/>
    </location>
</feature>
<evidence type="ECO:0000313" key="3">
    <source>
        <dbReference type="Proteomes" id="UP001163882"/>
    </source>
</evidence>
<dbReference type="EMBL" id="CP107716">
    <property type="protein sequence ID" value="UYQ71172.1"/>
    <property type="molecule type" value="Genomic_DNA"/>
</dbReference>
<feature type="transmembrane region" description="Helical" evidence="1">
    <location>
        <begin position="181"/>
        <end position="202"/>
    </location>
</feature>